<dbReference type="EMBL" id="AP019368">
    <property type="protein sequence ID" value="BBH53871.1"/>
    <property type="molecule type" value="Genomic_DNA"/>
</dbReference>
<feature type="domain" description="Helicase ATP-binding" evidence="4">
    <location>
        <begin position="107"/>
        <end position="295"/>
    </location>
</feature>
<evidence type="ECO:0000313" key="6">
    <source>
        <dbReference type="EMBL" id="BBH53871.1"/>
    </source>
</evidence>
<dbReference type="Proteomes" id="UP000291236">
    <property type="component" value="Chromosome"/>
</dbReference>
<dbReference type="GO" id="GO:0036297">
    <property type="term" value="P:interstrand cross-link repair"/>
    <property type="evidence" value="ECO:0007669"/>
    <property type="project" value="TreeGrafter"/>
</dbReference>
<dbReference type="PROSITE" id="PS51192">
    <property type="entry name" value="HELICASE_ATP_BIND_1"/>
    <property type="match status" value="1"/>
</dbReference>
<dbReference type="PANTHER" id="PTHR47957">
    <property type="entry name" value="ATP-DEPENDENT HELICASE HRQ1"/>
    <property type="match status" value="1"/>
</dbReference>
<dbReference type="GO" id="GO:0043138">
    <property type="term" value="F:3'-5' DNA helicase activity"/>
    <property type="evidence" value="ECO:0007669"/>
    <property type="project" value="TreeGrafter"/>
</dbReference>
<dbReference type="GO" id="GO:0003676">
    <property type="term" value="F:nucleic acid binding"/>
    <property type="evidence" value="ECO:0007669"/>
    <property type="project" value="InterPro"/>
</dbReference>
<dbReference type="PROSITE" id="PS51194">
    <property type="entry name" value="HELICASE_CTER"/>
    <property type="match status" value="1"/>
</dbReference>
<dbReference type="Pfam" id="PF09369">
    <property type="entry name" value="MZB"/>
    <property type="match status" value="1"/>
</dbReference>
<dbReference type="OrthoDB" id="9815222at2"/>
<feature type="domain" description="Helicase C-terminal" evidence="5">
    <location>
        <begin position="956"/>
        <end position="1108"/>
    </location>
</feature>
<evidence type="ECO:0000313" key="7">
    <source>
        <dbReference type="Proteomes" id="UP000291236"/>
    </source>
</evidence>
<dbReference type="InterPro" id="IPR001650">
    <property type="entry name" value="Helicase_C-like"/>
</dbReference>
<keyword evidence="1" id="KW-0547">Nucleotide-binding</keyword>
<dbReference type="InterPro" id="IPR011545">
    <property type="entry name" value="DEAD/DEAH_box_helicase_dom"/>
</dbReference>
<dbReference type="InterPro" id="IPR027417">
    <property type="entry name" value="P-loop_NTPase"/>
</dbReference>
<evidence type="ECO:0000259" key="5">
    <source>
        <dbReference type="PROSITE" id="PS51194"/>
    </source>
</evidence>
<dbReference type="Pfam" id="PF00271">
    <property type="entry name" value="Helicase_C"/>
    <property type="match status" value="1"/>
</dbReference>
<keyword evidence="7" id="KW-1185">Reference proteome</keyword>
<dbReference type="CDD" id="cd17923">
    <property type="entry name" value="DEXHc_Hrq1-like"/>
    <property type="match status" value="1"/>
</dbReference>
<dbReference type="PANTHER" id="PTHR47957:SF3">
    <property type="entry name" value="ATP-DEPENDENT HELICASE HRQ1"/>
    <property type="match status" value="1"/>
</dbReference>
<evidence type="ECO:0000256" key="3">
    <source>
        <dbReference type="SAM" id="Coils"/>
    </source>
</evidence>
<dbReference type="SMART" id="SM00490">
    <property type="entry name" value="HELICc"/>
    <property type="match status" value="1"/>
</dbReference>
<dbReference type="SMART" id="SM00487">
    <property type="entry name" value="DEXDc"/>
    <property type="match status" value="1"/>
</dbReference>
<gene>
    <name evidence="6" type="ORF">JCM31447_23240</name>
</gene>
<keyword evidence="3" id="KW-0175">Coiled coil</keyword>
<evidence type="ECO:0000256" key="1">
    <source>
        <dbReference type="ARBA" id="ARBA00022741"/>
    </source>
</evidence>
<proteinExistence type="predicted"/>
<protein>
    <submittedName>
        <fullName evidence="6">DUF1998 domain-containing protein</fullName>
    </submittedName>
</protein>
<dbReference type="Pfam" id="PF00270">
    <property type="entry name" value="DEAD"/>
    <property type="match status" value="1"/>
</dbReference>
<reference evidence="6 7" key="1">
    <citation type="submission" date="2018-12" db="EMBL/GenBank/DDBJ databases">
        <title>Rubrispira sanarue gen. nov., sp., nov., a member of the order Silvanigrellales, isolated from a brackish lake in Hamamatsu Japan.</title>
        <authorList>
            <person name="Maejima Y."/>
            <person name="Iino T."/>
            <person name="Muraguchi Y."/>
            <person name="Fukuda K."/>
            <person name="Nojiri H."/>
            <person name="Ohkuma M."/>
            <person name="Moriuchi R."/>
            <person name="Dohra H."/>
            <person name="Kimbara K."/>
            <person name="Shintani M."/>
        </authorList>
    </citation>
    <scope>NUCLEOTIDE SEQUENCE [LARGE SCALE GENOMIC DNA]</scope>
    <source>
        <strain evidence="6 7">RF1110005</strain>
    </source>
</reference>
<feature type="coiled-coil region" evidence="3">
    <location>
        <begin position="1227"/>
        <end position="1254"/>
    </location>
</feature>
<dbReference type="GO" id="GO:0006289">
    <property type="term" value="P:nucleotide-excision repair"/>
    <property type="evidence" value="ECO:0007669"/>
    <property type="project" value="TreeGrafter"/>
</dbReference>
<dbReference type="KEGG" id="sbf:JCM31447_23240"/>
<organism evidence="6 7">
    <name type="scientific">Fluviispira sanaruensis</name>
    <dbReference type="NCBI Taxonomy" id="2493639"/>
    <lineage>
        <taxon>Bacteria</taxon>
        <taxon>Pseudomonadati</taxon>
        <taxon>Bdellovibrionota</taxon>
        <taxon>Oligoflexia</taxon>
        <taxon>Silvanigrellales</taxon>
        <taxon>Silvanigrellaceae</taxon>
        <taxon>Fluviispira</taxon>
    </lineage>
</organism>
<evidence type="ECO:0000259" key="4">
    <source>
        <dbReference type="PROSITE" id="PS51192"/>
    </source>
</evidence>
<accession>A0A4P2VLU7</accession>
<keyword evidence="2" id="KW-0067">ATP-binding</keyword>
<name>A0A4P2VLU7_FLUSA</name>
<dbReference type="InterPro" id="IPR018973">
    <property type="entry name" value="MZB"/>
</dbReference>
<dbReference type="RefSeq" id="WP_130610596.1">
    <property type="nucleotide sequence ID" value="NZ_AP019368.1"/>
</dbReference>
<sequence>MSFFDVFSLRDKVISDYKNLVTSFFGIKNKQMDLFVKEELQKGAFWPSPLVQLNPGFKRKANITELVQQNKLHPICEKIFLANKQKDDLNLLNCKPLDLYTHQVEALDCALNNENYVVTTGTGSGKSLTFIIPIVNDILKRKKACMGIQAIIVYPMNALANSQQEELLKYINYGFAKEDVPIQIARYTGQDKEEEREKLRNDPPHILITNYMMLELMLTRLEDQKIFDLTHDLHYLVFDELHTYRGRQGSDVALLIRRLKERSGSKNIICVGTSATIAAEDSSDPKKEVAECASKIFGVNILPKNVIGETLERHTEELQFSSDSEKLSLQKSTKKWAKNIDNHTLDSLKSDPLCSWLESKLGVQYDEKSNQLIRSKPRPLEGKNGISLELKELCSLTEETCIKALKNILRAVSLTGENNRALFPFKLHQFITRGGNLYTSLDRSFFSLEITRYAPLDPNENGNKKNKILYPVAFCRQCGADYFTVKRFANSLHKTTPHLEPRHDLSDESDKNGESGFVYMHKNKNISQDEFKNFIYENLPDAWWEENSKGEIKLGTSHKEHVPRIIYLSDEGDIYENKQEHSHIAAYFCRPFRYCLECDFFTDNARGKDFWRLATLGTEGRSTSTTVLALSVINSLRESDGIDDKAKKLMSFTDNRQDASLQSGHFNDFIDTVQIRRALWQALRVAPPSGIQFDNLAEALFNAFEMSALQPQDYMRENSQNPSFAQRRKARDALKELLVYRALLDLSAEDWRITLPSLDRTNMLKITFPLLDECFKEKEELASVKNSTLEVTRNYFEEVLQLVKKEEDRIWGQNIFISLNEKVLYEFLEDLATRLRKNLCIESKFLEDESLIHIERRIEEELSELWQIDRKKNVDHCKYAWPGPLSDESMARISLSAYSVFGRKIRNELIKIYPDEKVTRNKVQAFIPYLFGCLIACGIALPPHRKPGVPLGVRLKLSDICWKKGEITPKKENEISLAFFVDLYQEPIVLTKYIRAAEHTAQVPDLDREERESLFRNGDLQLLCCSPTMELGVDISSLNVVNMRNVPPTPANYAQRSGRAGRGGQAAFVYTYCSSGNSHDQYFFRNSQDMVAGSVKPPPLDLSNEDLIRSHVHAIWLASAGVRLGSKMTDVIDLNDEKPDNTFIKEDKVTKLKDINTNNKALLAARKVLDAIPELQEAEWYKKNPKWLDEIIKNAYMQFDLAFDRWRLLFKSALNQRDKAQKISNSNAASKEDRMRADREIEEAKAQIEYLRGDDREKTSADFYPYRYLASEGFLPGYNFPRLPLSAFIPGLKGFSYFKRRHNQEKPEYLARPRFIALSEFGPQSLIYHNGSRYKISKVILPQRNVDGNILTQKSLCCNNCGYLHIVSHEKTYDICENCYSNSLESIDHCFQMQNVSTHKVDRISADEEERTRYGYKVRSLFRFAERGHEKIVEKMNILNEQKELLFSCHYGPGATLWRMNEGWLKKRSDEDSLRGFLLDKNRGRWERAPGEGSESDFETKELIVPYVEDRKNALFLDNFPDNSKEFIASFQAALKTAIQIVAQLAESELSAETLSNQAAPRGILFYEAAEGGAGALRKISLDERRMQQVAKEALKLCHYDPDTGEDILDPMDSRYCISACYKCLMGYSNQQDHAILNRKLIRSYLFDLTKSHKETLTVAGEDAKTQLDKLLKACESELEKKFIQWLYDGGFNLPNKAQKFIPEINARPDFIYTYNGQNNVFVFVDGPHHDSLMEQKKDKIIDEACMDIGVTSLRFHHTAPWENIVIEMPDIFGRGVIKNIEA</sequence>
<dbReference type="GO" id="GO:0005524">
    <property type="term" value="F:ATP binding"/>
    <property type="evidence" value="ECO:0007669"/>
    <property type="project" value="UniProtKB-KW"/>
</dbReference>
<dbReference type="SUPFAM" id="SSF52540">
    <property type="entry name" value="P-loop containing nucleoside triphosphate hydrolases"/>
    <property type="match status" value="1"/>
</dbReference>
<dbReference type="InterPro" id="IPR014001">
    <property type="entry name" value="Helicase_ATP-bd"/>
</dbReference>
<evidence type="ECO:0000256" key="2">
    <source>
        <dbReference type="ARBA" id="ARBA00022840"/>
    </source>
</evidence>
<dbReference type="Gene3D" id="3.40.50.300">
    <property type="entry name" value="P-loop containing nucleotide triphosphate hydrolases"/>
    <property type="match status" value="2"/>
</dbReference>